<dbReference type="Pfam" id="PF05378">
    <property type="entry name" value="Hydant_A_N"/>
    <property type="match status" value="1"/>
</dbReference>
<evidence type="ECO:0000259" key="4">
    <source>
        <dbReference type="Pfam" id="PF02538"/>
    </source>
</evidence>
<feature type="domain" description="Acetophenone carboxylase-like C-terminal" evidence="6">
    <location>
        <begin position="474"/>
        <end position="618"/>
    </location>
</feature>
<gene>
    <name evidence="7" type="ORF">TrRE_jg3563</name>
</gene>
<dbReference type="InterPro" id="IPR003692">
    <property type="entry name" value="Hydantoinase_B"/>
</dbReference>
<dbReference type="InterPro" id="IPR002821">
    <property type="entry name" value="Hydantoinase_A"/>
</dbReference>
<name>A0A9W7DYQ5_9STRA</name>
<organism evidence="7 8">
    <name type="scientific">Triparma retinervis</name>
    <dbReference type="NCBI Taxonomy" id="2557542"/>
    <lineage>
        <taxon>Eukaryota</taxon>
        <taxon>Sar</taxon>
        <taxon>Stramenopiles</taxon>
        <taxon>Ochrophyta</taxon>
        <taxon>Bolidophyceae</taxon>
        <taxon>Parmales</taxon>
        <taxon>Triparmaceae</taxon>
        <taxon>Triparma</taxon>
    </lineage>
</organism>
<proteinExistence type="inferred from homology"/>
<sequence length="1181" mass="126906">MSVLPPLDVLSDGMFNFSIDRGGTFTDIYCLVPTTPTPTPIVYKLLSQDPSNYADAPTEGIRRVMKHYLRGGTEWDRGKSLPVSNIKSIRMGTTVATNALLERAGSRTLLLTTSGYGDVLQVGNQSRPDIFDLTITKRSNLYEASEEIDERVAMLTDKMKAQEGQDWEGEVKETVTGETVRVIRPVDVPKVREILQKHYDNGVRSVAVVLMHSYLYPDHEVAVGEVCREVGYTQVTLSHETSRMVKLVPRGQTTVASAYLTPSITDYLKGFKKGFEDSLMSKVSVTFMKSDGGLTRVGSFSGHQAILSGPAGGVVGYAKTSYSRYPPSTPSAPPKAVIGFDMGGTSTDVSRYGGVMPTVYETTTAGVTVMTPQLDINTVAAGGGSKLTITKGGVMQVGPESVGSQPGPVCYRKGGSLAVTDANAVTGRVVKERFPKIFGPNEDEPLDEEGSRDMFKKMIQDAGGEIGGMKTPEEGYKDADITTERFLNLRYEGTDTAIFTKSNEDGTDFWSDYGNTFSTHYQREFGFDLDRDVIVDDYRVQCIVPGPSLPSLVPPTPLGPPPPSAFVMSKKAYFEGGWQDVKVYDLAMMSPGHQVSGPAIIVQDISTIVVEDECEAIMNVEGDLEINQIKEDPVMLSIFGHRFMGIAESMGKTLQRTSVSVNIKERLDFSCALFGPGGGLVANAPHIPVHLGAMQEAVSYQIKHWGLEGMQPGEVFVSNHPQLAGGSHLPDITVITPVFRHGKIVFFVASRGHHSDIGGIAPGSMPPNSTTLLEEGAQIIATKLVKDGVFQEQAITEILNKPPYPTRNLRDNLSDLRAQVAANQMGIRLVNELITEYDLPTVQGYMGFIQRTAEGSVRAMLKETAAALSSTSLTATDYMDDGTPIKLTITIDPDTGSATFDFTGTGPQVLGNHNAPPAVTYSAVIYSLRCLVSSEIPLNQGCLNPIRFIIPPGSILNPSPDAAVVGGNVLTSQRLVDVILKAFKACAASQGCMNNLTFGNEGFGYYETIAGGHGAGPTWDGKHGVHTHCTNTRITDPEILERRYPVMLHKFEIRKGSGGTGRRTGGCGLTRVIEPLEPLVMSILSERRSRRPYGMAGGGDGATGVNLLKRKGGNLVNIGGKATTNLGVGDLLIIQSPGGGGYGKAAEEGEKVEGEETQPAPSFEGVGNGSLQAYKENQFSA</sequence>
<keyword evidence="8" id="KW-1185">Reference proteome</keyword>
<dbReference type="Pfam" id="PF19278">
    <property type="entry name" value="Hydant_A_C"/>
    <property type="match status" value="1"/>
</dbReference>
<evidence type="ECO:0000313" key="7">
    <source>
        <dbReference type="EMBL" id="GMH55558.1"/>
    </source>
</evidence>
<dbReference type="Pfam" id="PF02538">
    <property type="entry name" value="Hydantoinase_B"/>
    <property type="match status" value="1"/>
</dbReference>
<evidence type="ECO:0000313" key="8">
    <source>
        <dbReference type="Proteomes" id="UP001165082"/>
    </source>
</evidence>
<feature type="compositionally biased region" description="Polar residues" evidence="2">
    <location>
        <begin position="1169"/>
        <end position="1181"/>
    </location>
</feature>
<dbReference type="InterPro" id="IPR045079">
    <property type="entry name" value="Oxoprolinase-like"/>
</dbReference>
<dbReference type="GO" id="GO:0006749">
    <property type="term" value="P:glutathione metabolic process"/>
    <property type="evidence" value="ECO:0007669"/>
    <property type="project" value="TreeGrafter"/>
</dbReference>
<comment type="similarity">
    <text evidence="1">Belongs to the oxoprolinase family.</text>
</comment>
<dbReference type="PANTHER" id="PTHR11365">
    <property type="entry name" value="5-OXOPROLINASE RELATED"/>
    <property type="match status" value="1"/>
</dbReference>
<feature type="domain" description="Hydantoinase B/oxoprolinase" evidence="4">
    <location>
        <begin position="632"/>
        <end position="1144"/>
    </location>
</feature>
<feature type="domain" description="Hydantoinase/oxoprolinase N-terminal" evidence="5">
    <location>
        <begin position="17"/>
        <end position="231"/>
    </location>
</feature>
<dbReference type="AlphaFoldDB" id="A0A9W7DYQ5"/>
<dbReference type="OrthoDB" id="3643at2759"/>
<evidence type="ECO:0000256" key="1">
    <source>
        <dbReference type="ARBA" id="ARBA00010403"/>
    </source>
</evidence>
<evidence type="ECO:0000256" key="2">
    <source>
        <dbReference type="SAM" id="MobiDB-lite"/>
    </source>
</evidence>
<evidence type="ECO:0000259" key="5">
    <source>
        <dbReference type="Pfam" id="PF05378"/>
    </source>
</evidence>
<feature type="region of interest" description="Disordered" evidence="2">
    <location>
        <begin position="1138"/>
        <end position="1181"/>
    </location>
</feature>
<comment type="caution">
    <text evidence="7">The sequence shown here is derived from an EMBL/GenBank/DDBJ whole genome shotgun (WGS) entry which is preliminary data.</text>
</comment>
<accession>A0A9W7DYQ5</accession>
<evidence type="ECO:0000259" key="3">
    <source>
        <dbReference type="Pfam" id="PF01968"/>
    </source>
</evidence>
<protein>
    <recommendedName>
        <fullName evidence="9">5-oxoprolinase</fullName>
    </recommendedName>
</protein>
<dbReference type="Proteomes" id="UP001165082">
    <property type="component" value="Unassembled WGS sequence"/>
</dbReference>
<evidence type="ECO:0000259" key="6">
    <source>
        <dbReference type="Pfam" id="PF19278"/>
    </source>
</evidence>
<dbReference type="InterPro" id="IPR008040">
    <property type="entry name" value="Hydant_A_N"/>
</dbReference>
<feature type="domain" description="Hydantoinase A/oxoprolinase" evidence="3">
    <location>
        <begin position="250"/>
        <end position="462"/>
    </location>
</feature>
<evidence type="ECO:0008006" key="9">
    <source>
        <dbReference type="Google" id="ProtNLM"/>
    </source>
</evidence>
<dbReference type="EMBL" id="BRXZ01000847">
    <property type="protein sequence ID" value="GMH55558.1"/>
    <property type="molecule type" value="Genomic_DNA"/>
</dbReference>
<reference evidence="7" key="1">
    <citation type="submission" date="2022-07" db="EMBL/GenBank/DDBJ databases">
        <title>Genome analysis of Parmales, a sister group of diatoms, reveals the evolutionary specialization of diatoms from phago-mixotrophs to photoautotrophs.</title>
        <authorList>
            <person name="Ban H."/>
            <person name="Sato S."/>
            <person name="Yoshikawa S."/>
            <person name="Kazumasa Y."/>
            <person name="Nakamura Y."/>
            <person name="Ichinomiya M."/>
            <person name="Saitoh K."/>
            <person name="Sato N."/>
            <person name="Blanc-Mathieu R."/>
            <person name="Endo H."/>
            <person name="Kuwata A."/>
            <person name="Ogata H."/>
        </authorList>
    </citation>
    <scope>NUCLEOTIDE SEQUENCE</scope>
</reference>
<dbReference type="GO" id="GO:0017168">
    <property type="term" value="F:5-oxoprolinase (ATP-hydrolyzing) activity"/>
    <property type="evidence" value="ECO:0007669"/>
    <property type="project" value="TreeGrafter"/>
</dbReference>
<dbReference type="GO" id="GO:0005829">
    <property type="term" value="C:cytosol"/>
    <property type="evidence" value="ECO:0007669"/>
    <property type="project" value="TreeGrafter"/>
</dbReference>
<dbReference type="InterPro" id="IPR049517">
    <property type="entry name" value="ACX-like_C"/>
</dbReference>
<dbReference type="PANTHER" id="PTHR11365:SF2">
    <property type="entry name" value="5-OXOPROLINASE"/>
    <property type="match status" value="1"/>
</dbReference>
<feature type="compositionally biased region" description="Basic and acidic residues" evidence="2">
    <location>
        <begin position="1145"/>
        <end position="1154"/>
    </location>
</feature>
<dbReference type="Pfam" id="PF01968">
    <property type="entry name" value="Hydantoinase_A"/>
    <property type="match status" value="1"/>
</dbReference>